<proteinExistence type="predicted"/>
<feature type="domain" description="DUF1023" evidence="2">
    <location>
        <begin position="352"/>
        <end position="519"/>
    </location>
</feature>
<dbReference type="AlphaFoldDB" id="A0A7H8NJF1"/>
<evidence type="ECO:0000313" key="4">
    <source>
        <dbReference type="Proteomes" id="UP000509303"/>
    </source>
</evidence>
<sequence length="586" mass="62930">MTFDQLKDLRPAELEDAADGWHRLSSAAGTAKGRVTDEIATRLQLAVTGEGVDAAVERLHDLAQSCHHAQVETGLIRTALNGLAGELRSAQKKLADAVADAEAEQFTVESDGSVHWVDRDPAAPLAPHQSVRGSRPSVVIGSDPDPKRAKAQEYVDRIEAALREATEADARYARALGRLHADSDLNVSDAEWVDAQRDMAAVRGAADHVPAGDIPKGKSPKENADWWKGLSQDEQADYIALHPASVGALDGLPATARDEANRAVLAEKRADYQTQLNAIPPEPLKIQPGRVGSPIATRTAEWIAWDKKWGDKRSQLEASLKGMGDIQNRFARKDLEPGEKRFPRAYLLAFSPEGRGRAVIANGNPDTADHTAVYVPGTDAGLGNFAHDIKRMTNLWLAANSEAEGKSVSTITWLGYDAPQGIKQPASSEYANNGAPHLNTFVDGIRASHATDSPGHLTVTGHSYGTTLIGSAARQGDLHADDVVTLGSPGVQVGRATDLDVPKGHVWNEEADGDKIPDLGRYVHGHREQILDTAIHVIPSDRLFGAHQMHTDTDGHSGYWDTDSESLKNQALVVVGKYGDVEKGSG</sequence>
<dbReference type="SUPFAM" id="SSF53474">
    <property type="entry name" value="alpha/beta-Hydrolases"/>
    <property type="match status" value="1"/>
</dbReference>
<name>A0A7H8NJF1_9ACTN</name>
<dbReference type="InterPro" id="IPR010427">
    <property type="entry name" value="DUF1023"/>
</dbReference>
<dbReference type="InterPro" id="IPR029058">
    <property type="entry name" value="AB_hydrolase_fold"/>
</dbReference>
<gene>
    <name evidence="3" type="ORF">HUT08_21090</name>
</gene>
<accession>A0A7H8NJF1</accession>
<keyword evidence="4" id="KW-1185">Reference proteome</keyword>
<reference evidence="3 4" key="1">
    <citation type="submission" date="2020-06" db="EMBL/GenBank/DDBJ databases">
        <title>Genome mining for natural products.</title>
        <authorList>
            <person name="Zhang B."/>
            <person name="Shi J."/>
            <person name="Ge H."/>
        </authorList>
    </citation>
    <scope>NUCLEOTIDE SEQUENCE [LARGE SCALE GENOMIC DNA]</scope>
    <source>
        <strain evidence="3 4">NA00687</strain>
    </source>
</reference>
<evidence type="ECO:0000313" key="3">
    <source>
        <dbReference type="EMBL" id="QKW54671.1"/>
    </source>
</evidence>
<protein>
    <recommendedName>
        <fullName evidence="2">DUF1023 domain-containing protein</fullName>
    </recommendedName>
</protein>
<feature type="region of interest" description="Disordered" evidence="1">
    <location>
        <begin position="117"/>
        <end position="148"/>
    </location>
</feature>
<organism evidence="3 4">
    <name type="scientific">Streptomyces buecherae</name>
    <dbReference type="NCBI Taxonomy" id="2763006"/>
    <lineage>
        <taxon>Bacteria</taxon>
        <taxon>Bacillati</taxon>
        <taxon>Actinomycetota</taxon>
        <taxon>Actinomycetes</taxon>
        <taxon>Kitasatosporales</taxon>
        <taxon>Streptomycetaceae</taxon>
        <taxon>Streptomyces</taxon>
    </lineage>
</organism>
<dbReference type="EMBL" id="CP054929">
    <property type="protein sequence ID" value="QKW54671.1"/>
    <property type="molecule type" value="Genomic_DNA"/>
</dbReference>
<dbReference type="Proteomes" id="UP000509303">
    <property type="component" value="Chromosome"/>
</dbReference>
<dbReference type="Pfam" id="PF06259">
    <property type="entry name" value="Abhydrolase_8"/>
    <property type="match status" value="1"/>
</dbReference>
<evidence type="ECO:0000256" key="1">
    <source>
        <dbReference type="SAM" id="MobiDB-lite"/>
    </source>
</evidence>
<evidence type="ECO:0000259" key="2">
    <source>
        <dbReference type="Pfam" id="PF06259"/>
    </source>
</evidence>